<dbReference type="SUPFAM" id="SSF52768">
    <property type="entry name" value="Arginase/deacetylase"/>
    <property type="match status" value="1"/>
</dbReference>
<reference evidence="2" key="1">
    <citation type="submission" date="2020-04" db="EMBL/GenBank/DDBJ databases">
        <authorList>
            <person name="Chiriac C."/>
            <person name="Salcher M."/>
            <person name="Ghai R."/>
            <person name="Kavagutti S V."/>
        </authorList>
    </citation>
    <scope>NUCLEOTIDE SEQUENCE</scope>
</reference>
<dbReference type="InterPro" id="IPR000286">
    <property type="entry name" value="HDACs"/>
</dbReference>
<dbReference type="InterPro" id="IPR023801">
    <property type="entry name" value="His_deacetylse_dom"/>
</dbReference>
<organism evidence="2">
    <name type="scientific">uncultured Caudovirales phage</name>
    <dbReference type="NCBI Taxonomy" id="2100421"/>
    <lineage>
        <taxon>Viruses</taxon>
        <taxon>Duplodnaviria</taxon>
        <taxon>Heunggongvirae</taxon>
        <taxon>Uroviricota</taxon>
        <taxon>Caudoviricetes</taxon>
        <taxon>Peduoviridae</taxon>
        <taxon>Maltschvirus</taxon>
        <taxon>Maltschvirus maltsch</taxon>
    </lineage>
</organism>
<dbReference type="EMBL" id="LR796416">
    <property type="protein sequence ID" value="CAB4142591.1"/>
    <property type="molecule type" value="Genomic_DNA"/>
</dbReference>
<gene>
    <name evidence="2" type="ORF">UFOVP435_4</name>
</gene>
<dbReference type="InterPro" id="IPR037138">
    <property type="entry name" value="His_deacetylse_dom_sf"/>
</dbReference>
<name>A0A6J5M8S0_9CAUD</name>
<protein>
    <submittedName>
        <fullName evidence="2">Histone deacetylase domain containing protein</fullName>
    </submittedName>
</protein>
<sequence>MRIPVFYSTALAGPNPNQAKCLPVVGLLKREFGPENFVHMISPSEEPTAQVLTSLTKVLHHIHDEAYLRGIFMEDKKDGYGETDGSNLDSIMTALCCWSAAVKEVCEGKAFCAMAPVGGFHHARYASGGGYCTFNGLMLGERMAATKYDRQAGILDMDEHYGDGTADIIDKLRLNTPHSTLGLWKDARGVPMFGRSVVDRIPAEIGRLVAEGADILFYQAGADPHIDDPLGGRMSTEELRARDRLVFQTCRNLRLPVVWCLAGGYQGVEIVSQLHATTYREAMEVFDGFDR</sequence>
<dbReference type="InterPro" id="IPR023696">
    <property type="entry name" value="Ureohydrolase_dom_sf"/>
</dbReference>
<dbReference type="Pfam" id="PF00850">
    <property type="entry name" value="Hist_deacetyl"/>
    <property type="match status" value="1"/>
</dbReference>
<feature type="domain" description="Histone deacetylase" evidence="1">
    <location>
        <begin position="59"/>
        <end position="170"/>
    </location>
</feature>
<evidence type="ECO:0000313" key="2">
    <source>
        <dbReference type="EMBL" id="CAB4142591.1"/>
    </source>
</evidence>
<accession>A0A6J5M8S0</accession>
<dbReference type="PANTHER" id="PTHR10625:SF10">
    <property type="entry name" value="HISTONE DEACETYLASE HDAC1"/>
    <property type="match status" value="1"/>
</dbReference>
<dbReference type="GO" id="GO:0004407">
    <property type="term" value="F:histone deacetylase activity"/>
    <property type="evidence" value="ECO:0007669"/>
    <property type="project" value="TreeGrafter"/>
</dbReference>
<evidence type="ECO:0000259" key="1">
    <source>
        <dbReference type="Pfam" id="PF00850"/>
    </source>
</evidence>
<dbReference type="Gene3D" id="3.40.800.20">
    <property type="entry name" value="Histone deacetylase domain"/>
    <property type="match status" value="2"/>
</dbReference>
<proteinExistence type="predicted"/>
<dbReference type="GO" id="GO:0040029">
    <property type="term" value="P:epigenetic regulation of gene expression"/>
    <property type="evidence" value="ECO:0007669"/>
    <property type="project" value="TreeGrafter"/>
</dbReference>
<dbReference type="PRINTS" id="PR01270">
    <property type="entry name" value="HDASUPER"/>
</dbReference>
<dbReference type="PANTHER" id="PTHR10625">
    <property type="entry name" value="HISTONE DEACETYLASE HDAC1-RELATED"/>
    <property type="match status" value="1"/>
</dbReference>